<evidence type="ECO:0000313" key="1">
    <source>
        <dbReference type="EMBL" id="KAJ8648061.1"/>
    </source>
</evidence>
<evidence type="ECO:0000313" key="2">
    <source>
        <dbReference type="Proteomes" id="UP001234297"/>
    </source>
</evidence>
<protein>
    <submittedName>
        <fullName evidence="1">Uncharacterized protein</fullName>
    </submittedName>
</protein>
<reference evidence="1 2" key="1">
    <citation type="journal article" date="2022" name="Hortic Res">
        <title>A haplotype resolved chromosomal level avocado genome allows analysis of novel avocado genes.</title>
        <authorList>
            <person name="Nath O."/>
            <person name="Fletcher S.J."/>
            <person name="Hayward A."/>
            <person name="Shaw L.M."/>
            <person name="Masouleh A.K."/>
            <person name="Furtado A."/>
            <person name="Henry R.J."/>
            <person name="Mitter N."/>
        </authorList>
    </citation>
    <scope>NUCLEOTIDE SEQUENCE [LARGE SCALE GENOMIC DNA]</scope>
    <source>
        <strain evidence="2">cv. Hass</strain>
    </source>
</reference>
<accession>A0ACC2MQU8</accession>
<name>A0ACC2MQU8_PERAE</name>
<dbReference type="Proteomes" id="UP001234297">
    <property type="component" value="Chromosome 1"/>
</dbReference>
<keyword evidence="2" id="KW-1185">Reference proteome</keyword>
<comment type="caution">
    <text evidence="1">The sequence shown here is derived from an EMBL/GenBank/DDBJ whole genome shotgun (WGS) entry which is preliminary data.</text>
</comment>
<proteinExistence type="predicted"/>
<gene>
    <name evidence="1" type="ORF">MRB53_001084</name>
</gene>
<dbReference type="EMBL" id="CM056809">
    <property type="protein sequence ID" value="KAJ8648061.1"/>
    <property type="molecule type" value="Genomic_DNA"/>
</dbReference>
<organism evidence="1 2">
    <name type="scientific">Persea americana</name>
    <name type="common">Avocado</name>
    <dbReference type="NCBI Taxonomy" id="3435"/>
    <lineage>
        <taxon>Eukaryota</taxon>
        <taxon>Viridiplantae</taxon>
        <taxon>Streptophyta</taxon>
        <taxon>Embryophyta</taxon>
        <taxon>Tracheophyta</taxon>
        <taxon>Spermatophyta</taxon>
        <taxon>Magnoliopsida</taxon>
        <taxon>Magnoliidae</taxon>
        <taxon>Laurales</taxon>
        <taxon>Lauraceae</taxon>
        <taxon>Persea</taxon>
    </lineage>
</organism>
<sequence>METKHIERPHLICVPFPAQGHVTPMLKLAKLLHARGFFITFVNTEFNHNRLLRSRGPDSLKGLDDFRLETIPEGLPPSDRDATQDVPALCKSTSMNCTLPFRDLIVRINSTVGVPKISCILSDGITSFTLDAGEELGIPVVVFWTASACGFLAYLHYHQLVDRKIIPFKDENFLTNGSLDMPIDWIRGMNGIRLRDIPSFIRTTDPDDIMLNFFIREAESASKAVAVIMNTFDDLEHQSLNELKAMLPRFYTIGPLNNLSNQFPKSGSDSLGSNLWKEDSKCLEWLENKAPKSVVFVNFGSITVMTERQLKEFAWGLANSHHPFLWVVRPDLVMGDSAMLPPDFMKATEERGLLANWCAQEKLLQHPSIGVFLTHCGWNSTIESICGGVPVICWPFFAEQQTNCLYACTKWGIGMEIDNNVKREEVEGLVREMMEGDQGMGMRSKAMEWKDLAEIATKPGGSSYKKFEDLVNQVLCPKTQ</sequence>